<dbReference type="Pfam" id="PF07238">
    <property type="entry name" value="PilZ"/>
    <property type="match status" value="1"/>
</dbReference>
<feature type="transmembrane region" description="Helical" evidence="1">
    <location>
        <begin position="35"/>
        <end position="54"/>
    </location>
</feature>
<evidence type="ECO:0000313" key="6">
    <source>
        <dbReference type="Proteomes" id="UP000179243"/>
    </source>
</evidence>
<dbReference type="InterPro" id="IPR009875">
    <property type="entry name" value="PilZ_domain"/>
</dbReference>
<dbReference type="Gene3D" id="2.40.10.220">
    <property type="entry name" value="predicted glycosyltransferase like domains"/>
    <property type="match status" value="1"/>
</dbReference>
<feature type="chain" id="PRO_5009528463" description="PilZ domain-containing protein" evidence="2">
    <location>
        <begin position="20"/>
        <end position="378"/>
    </location>
</feature>
<protein>
    <recommendedName>
        <fullName evidence="7">PilZ domain-containing protein</fullName>
    </recommendedName>
</protein>
<feature type="domain" description="PilZ" evidence="3">
    <location>
        <begin position="273"/>
        <end position="369"/>
    </location>
</feature>
<evidence type="ECO:0000259" key="3">
    <source>
        <dbReference type="Pfam" id="PF07238"/>
    </source>
</evidence>
<proteinExistence type="predicted"/>
<feature type="domain" description="Type III secretion system flagellar brake protein YcgR PilZN" evidence="4">
    <location>
        <begin position="167"/>
        <end position="242"/>
    </location>
</feature>
<keyword evidence="1" id="KW-0472">Membrane</keyword>
<keyword evidence="2" id="KW-0732">Signal</keyword>
<accession>A0A1F7F6W3</accession>
<organism evidence="5 6">
    <name type="scientific">Candidatus Raymondbacteria bacterium RIFOXYD12_FULL_49_13</name>
    <dbReference type="NCBI Taxonomy" id="1817890"/>
    <lineage>
        <taxon>Bacteria</taxon>
        <taxon>Raymondiibacteriota</taxon>
    </lineage>
</organism>
<dbReference type="EMBL" id="MFYX01000110">
    <property type="protein sequence ID" value="OGK02246.1"/>
    <property type="molecule type" value="Genomic_DNA"/>
</dbReference>
<dbReference type="GO" id="GO:0035438">
    <property type="term" value="F:cyclic-di-GMP binding"/>
    <property type="evidence" value="ECO:0007669"/>
    <property type="project" value="InterPro"/>
</dbReference>
<dbReference type="Proteomes" id="UP000179243">
    <property type="component" value="Unassembled WGS sequence"/>
</dbReference>
<evidence type="ECO:0000256" key="1">
    <source>
        <dbReference type="SAM" id="Phobius"/>
    </source>
</evidence>
<evidence type="ECO:0000259" key="4">
    <source>
        <dbReference type="Pfam" id="PF12945"/>
    </source>
</evidence>
<comment type="caution">
    <text evidence="5">The sequence shown here is derived from an EMBL/GenBank/DDBJ whole genome shotgun (WGS) entry which is preliminary data.</text>
</comment>
<keyword evidence="1" id="KW-1133">Transmembrane helix</keyword>
<gene>
    <name evidence="5" type="ORF">A2519_16330</name>
</gene>
<feature type="signal peptide" evidence="2">
    <location>
        <begin position="1"/>
        <end position="19"/>
    </location>
</feature>
<reference evidence="5 6" key="1">
    <citation type="journal article" date="2016" name="Nat. Commun.">
        <title>Thousands of microbial genomes shed light on interconnected biogeochemical processes in an aquifer system.</title>
        <authorList>
            <person name="Anantharaman K."/>
            <person name="Brown C.T."/>
            <person name="Hug L.A."/>
            <person name="Sharon I."/>
            <person name="Castelle C.J."/>
            <person name="Probst A.J."/>
            <person name="Thomas B.C."/>
            <person name="Singh A."/>
            <person name="Wilkins M.J."/>
            <person name="Karaoz U."/>
            <person name="Brodie E.L."/>
            <person name="Williams K.H."/>
            <person name="Hubbard S.S."/>
            <person name="Banfield J.F."/>
        </authorList>
    </citation>
    <scope>NUCLEOTIDE SEQUENCE [LARGE SCALE GENOMIC DNA]</scope>
</reference>
<dbReference type="InterPro" id="IPR009926">
    <property type="entry name" value="T3SS_YcgR_PilZN"/>
</dbReference>
<name>A0A1F7F6W3_UNCRA</name>
<evidence type="ECO:0000256" key="2">
    <source>
        <dbReference type="SAM" id="SignalP"/>
    </source>
</evidence>
<sequence>MAKPVFLSLCALLPVAAHAATHTVKDIFSSWPNASLYIFFGIGGVLLLAVFLMFGTELFRSRRESQKTAELSWSVFESLCKTHGLNDVEKQELRRIFHASGAETSDVMFKSIKAFEEGVSAEIERLRGKHDELLRVCDIISAIRSRLEYTRLQPGTRYYSSRELSAGQPINISPVKGTDNAKFRSKIRDISELSMAVVNPEEQEAVAAFSQGSEVAVSLIQTGDAVYSFRTLVITKSPDNTSLTLAHVVEMDRKQLREYLRLEVTIEAMFRVLASEADPELAKSGAKFTGTIKDISGGGVKLRTVEEFHLGDVLSVNFNFRGESFRGLKSKVVRIEKKNTAGESFLFNNISFLSIDAALREKLIRLIFEKQREEIQWQ</sequence>
<evidence type="ECO:0008006" key="7">
    <source>
        <dbReference type="Google" id="ProtNLM"/>
    </source>
</evidence>
<keyword evidence="1" id="KW-0812">Transmembrane</keyword>
<dbReference type="AlphaFoldDB" id="A0A1F7F6W3"/>
<evidence type="ECO:0000313" key="5">
    <source>
        <dbReference type="EMBL" id="OGK02246.1"/>
    </source>
</evidence>
<dbReference type="Pfam" id="PF12945">
    <property type="entry name" value="PilZNR"/>
    <property type="match status" value="1"/>
</dbReference>